<proteinExistence type="predicted"/>
<protein>
    <recommendedName>
        <fullName evidence="4">GAG-pre-integrase domain-containing protein</fullName>
    </recommendedName>
</protein>
<feature type="compositionally biased region" description="Basic and acidic residues" evidence="1">
    <location>
        <begin position="173"/>
        <end position="190"/>
    </location>
</feature>
<evidence type="ECO:0000256" key="1">
    <source>
        <dbReference type="SAM" id="MobiDB-lite"/>
    </source>
</evidence>
<organism evidence="2 3">
    <name type="scientific">Rubus argutus</name>
    <name type="common">Southern blackberry</name>
    <dbReference type="NCBI Taxonomy" id="59490"/>
    <lineage>
        <taxon>Eukaryota</taxon>
        <taxon>Viridiplantae</taxon>
        <taxon>Streptophyta</taxon>
        <taxon>Embryophyta</taxon>
        <taxon>Tracheophyta</taxon>
        <taxon>Spermatophyta</taxon>
        <taxon>Magnoliopsida</taxon>
        <taxon>eudicotyledons</taxon>
        <taxon>Gunneridae</taxon>
        <taxon>Pentapetalae</taxon>
        <taxon>rosids</taxon>
        <taxon>fabids</taxon>
        <taxon>Rosales</taxon>
        <taxon>Rosaceae</taxon>
        <taxon>Rosoideae</taxon>
        <taxon>Rosoideae incertae sedis</taxon>
        <taxon>Rubus</taxon>
    </lineage>
</organism>
<feature type="compositionally biased region" description="Basic and acidic residues" evidence="1">
    <location>
        <begin position="208"/>
        <end position="221"/>
    </location>
</feature>
<sequence>MGKVLYKGLSEQGLYLIPFVLPSLLKATRPAYTNSTQSASSTQSTSAAFVGRICSQSLWHKRFGHPTKEVVNSMLNKSKLPSVSSNASAPVFLPFNSSSSSVFRSFSFVLLHHRNGEKAWSTGTDRRRQGLGFATARRGDAGTGDGSRRSGRERRRRWRHKVEAATVSSNTGERSRQRGRDSREGSDGSCKRRYGGLGSSRSVMPVELDGRSDDERGREIDGGVGDGGVDRLGSDP</sequence>
<evidence type="ECO:0000313" key="3">
    <source>
        <dbReference type="Proteomes" id="UP001457282"/>
    </source>
</evidence>
<comment type="caution">
    <text evidence="2">The sequence shown here is derived from an EMBL/GenBank/DDBJ whole genome shotgun (WGS) entry which is preliminary data.</text>
</comment>
<dbReference type="EMBL" id="JBEDUW010000005">
    <property type="protein sequence ID" value="KAK9928310.1"/>
    <property type="molecule type" value="Genomic_DNA"/>
</dbReference>
<feature type="region of interest" description="Disordered" evidence="1">
    <location>
        <begin position="132"/>
        <end position="236"/>
    </location>
</feature>
<reference evidence="2 3" key="1">
    <citation type="journal article" date="2023" name="G3 (Bethesda)">
        <title>A chromosome-length genome assembly and annotation of blackberry (Rubus argutus, cv. 'Hillquist').</title>
        <authorList>
            <person name="Bruna T."/>
            <person name="Aryal R."/>
            <person name="Dudchenko O."/>
            <person name="Sargent D.J."/>
            <person name="Mead D."/>
            <person name="Buti M."/>
            <person name="Cavallini A."/>
            <person name="Hytonen T."/>
            <person name="Andres J."/>
            <person name="Pham M."/>
            <person name="Weisz D."/>
            <person name="Mascagni F."/>
            <person name="Usai G."/>
            <person name="Natali L."/>
            <person name="Bassil N."/>
            <person name="Fernandez G.E."/>
            <person name="Lomsadze A."/>
            <person name="Armour M."/>
            <person name="Olukolu B."/>
            <person name="Poorten T."/>
            <person name="Britton C."/>
            <person name="Davik J."/>
            <person name="Ashrafi H."/>
            <person name="Aiden E.L."/>
            <person name="Borodovsky M."/>
            <person name="Worthington M."/>
        </authorList>
    </citation>
    <scope>NUCLEOTIDE SEQUENCE [LARGE SCALE GENOMIC DNA]</scope>
    <source>
        <strain evidence="2">PI 553951</strain>
    </source>
</reference>
<evidence type="ECO:0008006" key="4">
    <source>
        <dbReference type="Google" id="ProtNLM"/>
    </source>
</evidence>
<name>A0AAW1WU16_RUBAR</name>
<dbReference type="AlphaFoldDB" id="A0AAW1WU16"/>
<keyword evidence="3" id="KW-1185">Reference proteome</keyword>
<gene>
    <name evidence="2" type="ORF">M0R45_025453</name>
</gene>
<feature type="compositionally biased region" description="Basic residues" evidence="1">
    <location>
        <begin position="149"/>
        <end position="160"/>
    </location>
</feature>
<accession>A0AAW1WU16</accession>
<dbReference type="Proteomes" id="UP001457282">
    <property type="component" value="Unassembled WGS sequence"/>
</dbReference>
<evidence type="ECO:0000313" key="2">
    <source>
        <dbReference type="EMBL" id="KAK9928310.1"/>
    </source>
</evidence>